<gene>
    <name evidence="2" type="ORF">DRW07_02355</name>
</gene>
<dbReference type="AlphaFoldDB" id="A0A3N5Y475"/>
<evidence type="ECO:0000313" key="3">
    <source>
        <dbReference type="Proteomes" id="UP000275281"/>
    </source>
</evidence>
<dbReference type="Proteomes" id="UP000275281">
    <property type="component" value="Unassembled WGS sequence"/>
</dbReference>
<sequence length="161" mass="17495">MLKERQQQLEVLAQTLSEKKWTVTCAESCTGGGLAFAFTSVSGSSNWFSQSWVTYSNDAKINRLGVDEDIIERYGAVSMQTVKQMATGARREAAADIAVSISGIAGPGGGSKEKPVGLVWFGFAFADYTLCEKQVFDGGRQRVREQAIDFAIQKLIQGLVE</sequence>
<feature type="domain" description="CinA C-terminal" evidence="1">
    <location>
        <begin position="9"/>
        <end position="157"/>
    </location>
</feature>
<dbReference type="NCBIfam" id="TIGR00199">
    <property type="entry name" value="PncC_domain"/>
    <property type="match status" value="1"/>
</dbReference>
<proteinExistence type="predicted"/>
<dbReference type="RefSeq" id="WP_124026271.1">
    <property type="nucleotide sequence ID" value="NZ_JBHRSN010000005.1"/>
</dbReference>
<dbReference type="InterPro" id="IPR036653">
    <property type="entry name" value="CinA-like_C"/>
</dbReference>
<evidence type="ECO:0000313" key="2">
    <source>
        <dbReference type="EMBL" id="RPJ68270.1"/>
    </source>
</evidence>
<reference evidence="2 3" key="1">
    <citation type="submission" date="2018-11" db="EMBL/GenBank/DDBJ databases">
        <authorList>
            <person name="Ye M.-Q."/>
            <person name="Du Z.-J."/>
        </authorList>
    </citation>
    <scope>NUCLEOTIDE SEQUENCE [LARGE SCALE GENOMIC DNA]</scope>
    <source>
        <strain evidence="2 3">U0105</strain>
    </source>
</reference>
<dbReference type="InterPro" id="IPR008136">
    <property type="entry name" value="CinA_C"/>
</dbReference>
<organism evidence="2 3">
    <name type="scientific">Alteromonas sediminis</name>
    <dbReference type="NCBI Taxonomy" id="2259342"/>
    <lineage>
        <taxon>Bacteria</taxon>
        <taxon>Pseudomonadati</taxon>
        <taxon>Pseudomonadota</taxon>
        <taxon>Gammaproteobacteria</taxon>
        <taxon>Alteromonadales</taxon>
        <taxon>Alteromonadaceae</taxon>
        <taxon>Alteromonas/Salinimonas group</taxon>
        <taxon>Alteromonas</taxon>
    </lineage>
</organism>
<dbReference type="SUPFAM" id="SSF142433">
    <property type="entry name" value="CinA-like"/>
    <property type="match status" value="1"/>
</dbReference>
<dbReference type="EMBL" id="RPOK01000001">
    <property type="protein sequence ID" value="RPJ68270.1"/>
    <property type="molecule type" value="Genomic_DNA"/>
</dbReference>
<accession>A0A3N5Y475</accession>
<name>A0A3N5Y475_9ALTE</name>
<dbReference type="Gene3D" id="3.90.950.20">
    <property type="entry name" value="CinA-like"/>
    <property type="match status" value="1"/>
</dbReference>
<evidence type="ECO:0000259" key="1">
    <source>
        <dbReference type="Pfam" id="PF02464"/>
    </source>
</evidence>
<dbReference type="Pfam" id="PF02464">
    <property type="entry name" value="CinA"/>
    <property type="match status" value="1"/>
</dbReference>
<comment type="caution">
    <text evidence="2">The sequence shown here is derived from an EMBL/GenBank/DDBJ whole genome shotgun (WGS) entry which is preliminary data.</text>
</comment>
<dbReference type="OrthoDB" id="9801454at2"/>
<protein>
    <submittedName>
        <fullName evidence="2">CinA family protein</fullName>
    </submittedName>
</protein>
<keyword evidence="3" id="KW-1185">Reference proteome</keyword>